<dbReference type="InParanoid" id="A0A1V9XA14"/>
<gene>
    <name evidence="2" type="ORF">BIW11_04171</name>
</gene>
<evidence type="ECO:0000313" key="2">
    <source>
        <dbReference type="EMBL" id="OQR70380.1"/>
    </source>
</evidence>
<evidence type="ECO:0000313" key="3">
    <source>
        <dbReference type="Proteomes" id="UP000192247"/>
    </source>
</evidence>
<name>A0A1V9XA14_9ACAR</name>
<keyword evidence="1" id="KW-0472">Membrane</keyword>
<evidence type="ECO:0000256" key="1">
    <source>
        <dbReference type="SAM" id="Phobius"/>
    </source>
</evidence>
<organism evidence="2 3">
    <name type="scientific">Tropilaelaps mercedesae</name>
    <dbReference type="NCBI Taxonomy" id="418985"/>
    <lineage>
        <taxon>Eukaryota</taxon>
        <taxon>Metazoa</taxon>
        <taxon>Ecdysozoa</taxon>
        <taxon>Arthropoda</taxon>
        <taxon>Chelicerata</taxon>
        <taxon>Arachnida</taxon>
        <taxon>Acari</taxon>
        <taxon>Parasitiformes</taxon>
        <taxon>Mesostigmata</taxon>
        <taxon>Gamasina</taxon>
        <taxon>Dermanyssoidea</taxon>
        <taxon>Laelapidae</taxon>
        <taxon>Tropilaelaps</taxon>
    </lineage>
</organism>
<protein>
    <submittedName>
        <fullName evidence="2">Uncharacterized protein</fullName>
    </submittedName>
</protein>
<dbReference type="Proteomes" id="UP000192247">
    <property type="component" value="Unassembled WGS sequence"/>
</dbReference>
<keyword evidence="1" id="KW-0812">Transmembrane</keyword>
<comment type="caution">
    <text evidence="2">The sequence shown here is derived from an EMBL/GenBank/DDBJ whole genome shotgun (WGS) entry which is preliminary data.</text>
</comment>
<accession>A0A1V9XA14</accession>
<reference evidence="2 3" key="1">
    <citation type="journal article" date="2017" name="Gigascience">
        <title>Draft genome of the honey bee ectoparasitic mite, Tropilaelaps mercedesae, is shaped by the parasitic life history.</title>
        <authorList>
            <person name="Dong X."/>
            <person name="Armstrong S.D."/>
            <person name="Xia D."/>
            <person name="Makepeace B.L."/>
            <person name="Darby A.C."/>
            <person name="Kadowaki T."/>
        </authorList>
    </citation>
    <scope>NUCLEOTIDE SEQUENCE [LARGE SCALE GENOMIC DNA]</scope>
    <source>
        <strain evidence="2">Wuxi-XJTLU</strain>
    </source>
</reference>
<keyword evidence="3" id="KW-1185">Reference proteome</keyword>
<keyword evidence="1" id="KW-1133">Transmembrane helix</keyword>
<sequence length="195" mass="21824">MHITHITTNIDQNTNRRLAVEDRYGDLPEAARALEESGDNYGKQQLQAYLLILALSFSSTALLVGFPSSFSCDLSGPSSLAAASSCVQQGFDRPSAGLSRFLCSINSASPEKERSLMLKQNEAREQEARGPRRRSTDCCFISSWKLHFWIPSHIPQKWFRRTDTSQKRRPSAQICGGTPLTIEFVHHRLAWLGLA</sequence>
<feature type="transmembrane region" description="Helical" evidence="1">
    <location>
        <begin position="48"/>
        <end position="70"/>
    </location>
</feature>
<dbReference type="AlphaFoldDB" id="A0A1V9XA14"/>
<dbReference type="EMBL" id="MNPL01017726">
    <property type="protein sequence ID" value="OQR70380.1"/>
    <property type="molecule type" value="Genomic_DNA"/>
</dbReference>
<proteinExistence type="predicted"/>